<comment type="caution">
    <text evidence="1">The sequence shown here is derived from an EMBL/GenBank/DDBJ whole genome shotgun (WGS) entry which is preliminary data.</text>
</comment>
<organism evidence="1 2">
    <name type="scientific">Diphasiastrum complanatum</name>
    <name type="common">Issler's clubmoss</name>
    <name type="synonym">Lycopodium complanatum</name>
    <dbReference type="NCBI Taxonomy" id="34168"/>
    <lineage>
        <taxon>Eukaryota</taxon>
        <taxon>Viridiplantae</taxon>
        <taxon>Streptophyta</taxon>
        <taxon>Embryophyta</taxon>
        <taxon>Tracheophyta</taxon>
        <taxon>Lycopodiopsida</taxon>
        <taxon>Lycopodiales</taxon>
        <taxon>Lycopodiaceae</taxon>
        <taxon>Lycopodioideae</taxon>
        <taxon>Diphasiastrum</taxon>
    </lineage>
</organism>
<proteinExistence type="predicted"/>
<reference evidence="2" key="1">
    <citation type="journal article" date="2024" name="Proc. Natl. Acad. Sci. U.S.A.">
        <title>Extraordinary preservation of gene collinearity over three hundred million years revealed in homosporous lycophytes.</title>
        <authorList>
            <person name="Li C."/>
            <person name="Wickell D."/>
            <person name="Kuo L.Y."/>
            <person name="Chen X."/>
            <person name="Nie B."/>
            <person name="Liao X."/>
            <person name="Peng D."/>
            <person name="Ji J."/>
            <person name="Jenkins J."/>
            <person name="Williams M."/>
            <person name="Shu S."/>
            <person name="Plott C."/>
            <person name="Barry K."/>
            <person name="Rajasekar S."/>
            <person name="Grimwood J."/>
            <person name="Han X."/>
            <person name="Sun S."/>
            <person name="Hou Z."/>
            <person name="He W."/>
            <person name="Dai G."/>
            <person name="Sun C."/>
            <person name="Schmutz J."/>
            <person name="Leebens-Mack J.H."/>
            <person name="Li F.W."/>
            <person name="Wang L."/>
        </authorList>
    </citation>
    <scope>NUCLEOTIDE SEQUENCE [LARGE SCALE GENOMIC DNA]</scope>
    <source>
        <strain evidence="2">cv. PW_Plant_1</strain>
    </source>
</reference>
<sequence length="125" mass="14297">MVFEIIFLVNHSNFWVHVRKEINNEKGLIHFGSALSLIMLLIMFANILNRNAPGSVGFESRFLSQEILSPKTVKTTNLQVWNARKLGAAAVLVADDRNELLNTMALLKTAILQCPMWRILQFHRH</sequence>
<accession>A0ACC2CBE4</accession>
<evidence type="ECO:0000313" key="1">
    <source>
        <dbReference type="EMBL" id="KAJ7539275.1"/>
    </source>
</evidence>
<keyword evidence="2" id="KW-1185">Reference proteome</keyword>
<dbReference type="EMBL" id="CM055102">
    <property type="protein sequence ID" value="KAJ7539275.1"/>
    <property type="molecule type" value="Genomic_DNA"/>
</dbReference>
<protein>
    <submittedName>
        <fullName evidence="1">Uncharacterized protein</fullName>
    </submittedName>
</protein>
<name>A0ACC2CBE4_DIPCM</name>
<gene>
    <name evidence="1" type="ORF">O6H91_11G084500</name>
</gene>
<dbReference type="Proteomes" id="UP001162992">
    <property type="component" value="Chromosome 11"/>
</dbReference>
<evidence type="ECO:0000313" key="2">
    <source>
        <dbReference type="Proteomes" id="UP001162992"/>
    </source>
</evidence>